<reference evidence="2 3" key="1">
    <citation type="submission" date="2021-01" db="EMBL/GenBank/DDBJ databases">
        <title>Whole genome shotgun sequence of Verrucosispora andamanensis NBRC 109075.</title>
        <authorList>
            <person name="Komaki H."/>
            <person name="Tamura T."/>
        </authorList>
    </citation>
    <scope>NUCLEOTIDE SEQUENCE [LARGE SCALE GENOMIC DNA]</scope>
    <source>
        <strain evidence="2 3">NBRC 109075</strain>
    </source>
</reference>
<protein>
    <recommendedName>
        <fullName evidence="4">Secreted protein</fullName>
    </recommendedName>
</protein>
<comment type="caution">
    <text evidence="2">The sequence shown here is derived from an EMBL/GenBank/DDBJ whole genome shotgun (WGS) entry which is preliminary data.</text>
</comment>
<evidence type="ECO:0000313" key="3">
    <source>
        <dbReference type="Proteomes" id="UP000647017"/>
    </source>
</evidence>
<dbReference type="RefSeq" id="WP_239099433.1">
    <property type="nucleotide sequence ID" value="NZ_BOOZ01000090.1"/>
</dbReference>
<keyword evidence="3" id="KW-1185">Reference proteome</keyword>
<sequence length="880" mass="94692">MTRSTESTVRRRLELATGGTSDLFGLVTNGAAESVAAALEGLPEQRRREIGVELTAWFKQPERDIWWSAGTGTALAVAVVGCLPTAAQAAAILGRPSVNPHGRRAAELVRRVAQERGVDWLVDLAHRIATRFRQDTWVGRWHFVATLLHAEGSAPPTDDRCVQLWLTAVESPDRFHQGQPAPVVDRLRDDPFLAVMLPRLFEVDGIGNQMMFIAGHANWNDPGQPALPAALAQLAAEGAVDRVMLLDASISRLLRGDRPTALRAFTTLLDQLAPTTNEVTARAPDYLRLLVDAPAPVATMAQKALRKLPDLELESVLDASRQMLTRPEKALVRTQLAWLDRLARHHRDRATEIAEVIAVAAEHPAVELRERASTLAARHGFDPAPVGPALARPRGDDLPPPAPPAAAAAPITDLDELTEEVAALLGTPYQGAPLERILDGLVRLTATEGPRVRTALDPVIERRHWSWANTHRWDPLCLCETVVEVFSSAGVKRTDRRRERWEKLLTAVRRRDAAPELVVTDPKVPPVHRLLRARLAEIGAHLNEPGQAGLLAAPTSTNGLLDPTTLVARLTALGDREPGYWDLTQALLRLPTGVDESIADQATALGTAAGRRLAGWLRDGGLPQPVVRTRTFTRDPRRGNRHWEYAYMPAERILVDLTPPADAVDRYGLFTAPATPLSGDHSGWVHLWPSLLPGHRGLVTAYALPLVAGAADMDERDGAAVLPLLTEIGGPGGVALDLAVAYGLSARYGPDRVATVDALLALAAAGDFDAAGTGEQLGTLAARQLVKLSRVVEPLRDAAQAGAPLTVWRLLAAALPAVLAAPTPPRGVPELLTLAAETATATGVRIEVPGLADVAGRAGSNRLVTEARRLHRALTETVNL</sequence>
<dbReference type="Proteomes" id="UP000647017">
    <property type="component" value="Unassembled WGS sequence"/>
</dbReference>
<feature type="region of interest" description="Disordered" evidence="1">
    <location>
        <begin position="384"/>
        <end position="408"/>
    </location>
</feature>
<accession>A0ABQ4I5Q8</accession>
<proteinExistence type="predicted"/>
<organism evidence="2 3">
    <name type="scientific">Micromonospora andamanensis</name>
    <dbReference type="NCBI Taxonomy" id="1287068"/>
    <lineage>
        <taxon>Bacteria</taxon>
        <taxon>Bacillati</taxon>
        <taxon>Actinomycetota</taxon>
        <taxon>Actinomycetes</taxon>
        <taxon>Micromonosporales</taxon>
        <taxon>Micromonosporaceae</taxon>
        <taxon>Micromonospora</taxon>
    </lineage>
</organism>
<evidence type="ECO:0000256" key="1">
    <source>
        <dbReference type="SAM" id="MobiDB-lite"/>
    </source>
</evidence>
<name>A0ABQ4I5Q8_9ACTN</name>
<evidence type="ECO:0000313" key="2">
    <source>
        <dbReference type="EMBL" id="GIJ13228.1"/>
    </source>
</evidence>
<gene>
    <name evidence="2" type="ORF">Van01_64420</name>
</gene>
<dbReference type="EMBL" id="BOOZ01000090">
    <property type="protein sequence ID" value="GIJ13228.1"/>
    <property type="molecule type" value="Genomic_DNA"/>
</dbReference>
<evidence type="ECO:0008006" key="4">
    <source>
        <dbReference type="Google" id="ProtNLM"/>
    </source>
</evidence>